<dbReference type="InterPro" id="IPR001356">
    <property type="entry name" value="HD"/>
</dbReference>
<dbReference type="EMBL" id="CP136893">
    <property type="protein sequence ID" value="WOL05739.1"/>
    <property type="molecule type" value="Genomic_DNA"/>
</dbReference>
<dbReference type="InterPro" id="IPR006563">
    <property type="entry name" value="POX_dom"/>
</dbReference>
<evidence type="ECO:0000259" key="11">
    <source>
        <dbReference type="PROSITE" id="PS50071"/>
    </source>
</evidence>
<evidence type="ECO:0000313" key="12">
    <source>
        <dbReference type="EMBL" id="WOL05739.1"/>
    </source>
</evidence>
<evidence type="ECO:0000256" key="5">
    <source>
        <dbReference type="ARBA" id="ARBA00023155"/>
    </source>
</evidence>
<evidence type="ECO:0000256" key="4">
    <source>
        <dbReference type="ARBA" id="ARBA00023125"/>
    </source>
</evidence>
<feature type="coiled-coil region" evidence="9">
    <location>
        <begin position="232"/>
        <end position="259"/>
    </location>
</feature>
<feature type="compositionally biased region" description="Low complexity" evidence="10">
    <location>
        <begin position="197"/>
        <end position="212"/>
    </location>
</feature>
<keyword evidence="13" id="KW-1185">Reference proteome</keyword>
<feature type="DNA-binding region" description="Homeobox" evidence="8">
    <location>
        <begin position="351"/>
        <end position="413"/>
    </location>
</feature>
<dbReference type="GO" id="GO:0003677">
    <property type="term" value="F:DNA binding"/>
    <property type="evidence" value="ECO:0007669"/>
    <property type="project" value="UniProtKB-UniRule"/>
</dbReference>
<evidence type="ECO:0000256" key="2">
    <source>
        <dbReference type="ARBA" id="ARBA00006454"/>
    </source>
</evidence>
<dbReference type="GO" id="GO:0005634">
    <property type="term" value="C:nucleus"/>
    <property type="evidence" value="ECO:0007669"/>
    <property type="project" value="UniProtKB-SubCell"/>
</dbReference>
<dbReference type="Pfam" id="PF07526">
    <property type="entry name" value="POX"/>
    <property type="match status" value="1"/>
</dbReference>
<dbReference type="PANTHER" id="PTHR11850">
    <property type="entry name" value="HOMEOBOX PROTEIN TRANSCRIPTION FACTORS"/>
    <property type="match status" value="1"/>
</dbReference>
<dbReference type="CDD" id="cd00086">
    <property type="entry name" value="homeodomain"/>
    <property type="match status" value="1"/>
</dbReference>
<accession>A0AAQ3KBR4</accession>
<dbReference type="SUPFAM" id="SSF46689">
    <property type="entry name" value="Homeodomain-like"/>
    <property type="match status" value="1"/>
</dbReference>
<keyword evidence="5 8" id="KW-0371">Homeobox</keyword>
<keyword evidence="9" id="KW-0175">Coiled coil</keyword>
<reference evidence="12 13" key="1">
    <citation type="submission" date="2023-10" db="EMBL/GenBank/DDBJ databases">
        <title>Chromosome-scale genome assembly provides insights into flower coloration mechanisms of Canna indica.</title>
        <authorList>
            <person name="Li C."/>
        </authorList>
    </citation>
    <scope>NUCLEOTIDE SEQUENCE [LARGE SCALE GENOMIC DNA]</scope>
    <source>
        <tissue evidence="12">Flower</tissue>
    </source>
</reference>
<dbReference type="GO" id="GO:0006355">
    <property type="term" value="P:regulation of DNA-templated transcription"/>
    <property type="evidence" value="ECO:0007669"/>
    <property type="project" value="InterPro"/>
</dbReference>
<dbReference type="FunFam" id="1.10.10.60:FF:000083">
    <property type="entry name" value="BEL1-like homeodomain protein 4"/>
    <property type="match status" value="1"/>
</dbReference>
<sequence>MAHESQHHHQGLGYTNFSSTAGPVMQSFGQPNQDQLYSLHNSDAWRAFGGGGGGGSANNAALSFPQSLMNENLMCPWPPTNRMLVDESSARFLFPSSCEAGSAPQSVASSGLSLSLNHAADASHAHHSAAAAYEQPLFHQHQLVHDDHKPTDYLQHGRFLQPSSISNNPYHQLKSSKFLLPARELLNEFCNVEAAESGSSKQKASKSKQWAEGGPSSSSTAFNQSLISSLDIHELQGRKAKLLAMLEEVDRRYRKYREQMRAVVASFEAVAGEGAAAAYSSLASKVMSRHFRCLRDGIVGQIRVIKNAAGEKDDAIAPGTTRGETPRLKVIDQCLRQHRAFQQGGMMENHPWRPQRGLPERSVSILRAWLFEHFLHPYPSDVDKHILARQTGLSRSQVSNWFINARVRLWKPMVEEMYMEETKEHESQEENDNMIYNAGEVNMEDQKPAHAVDPDSLSWLISKNSQNPNAGAENFGAIDLDFASYNNQNFGSGVSLTLGLQQHNGGGGSGVNLSFSPPAVQPTPTPSTLFFAREGMEECHPSQFSLLDGEAQINVPYRNLMGAQLLRDLAG</sequence>
<feature type="domain" description="Homeobox" evidence="11">
    <location>
        <begin position="349"/>
        <end position="412"/>
    </location>
</feature>
<evidence type="ECO:0000256" key="6">
    <source>
        <dbReference type="ARBA" id="ARBA00023163"/>
    </source>
</evidence>
<comment type="similarity">
    <text evidence="2">Belongs to the TALE/BELL homeobox family.</text>
</comment>
<keyword evidence="3" id="KW-0805">Transcription regulation</keyword>
<dbReference type="SMART" id="SM00574">
    <property type="entry name" value="POX"/>
    <property type="match status" value="1"/>
</dbReference>
<dbReference type="Pfam" id="PF05920">
    <property type="entry name" value="Homeobox_KN"/>
    <property type="match status" value="1"/>
</dbReference>
<proteinExistence type="inferred from homology"/>
<dbReference type="InterPro" id="IPR009057">
    <property type="entry name" value="Homeodomain-like_sf"/>
</dbReference>
<dbReference type="Proteomes" id="UP001327560">
    <property type="component" value="Chromosome 4"/>
</dbReference>
<organism evidence="12 13">
    <name type="scientific">Canna indica</name>
    <name type="common">Indian-shot</name>
    <dbReference type="NCBI Taxonomy" id="4628"/>
    <lineage>
        <taxon>Eukaryota</taxon>
        <taxon>Viridiplantae</taxon>
        <taxon>Streptophyta</taxon>
        <taxon>Embryophyta</taxon>
        <taxon>Tracheophyta</taxon>
        <taxon>Spermatophyta</taxon>
        <taxon>Magnoliopsida</taxon>
        <taxon>Liliopsida</taxon>
        <taxon>Zingiberales</taxon>
        <taxon>Cannaceae</taxon>
        <taxon>Canna</taxon>
    </lineage>
</organism>
<dbReference type="PROSITE" id="PS50071">
    <property type="entry name" value="HOMEOBOX_2"/>
    <property type="match status" value="1"/>
</dbReference>
<evidence type="ECO:0000256" key="9">
    <source>
        <dbReference type="SAM" id="Coils"/>
    </source>
</evidence>
<dbReference type="Gene3D" id="1.10.10.60">
    <property type="entry name" value="Homeodomain-like"/>
    <property type="match status" value="1"/>
</dbReference>
<evidence type="ECO:0000256" key="7">
    <source>
        <dbReference type="ARBA" id="ARBA00023242"/>
    </source>
</evidence>
<dbReference type="InterPro" id="IPR050224">
    <property type="entry name" value="TALE_homeobox"/>
</dbReference>
<evidence type="ECO:0000256" key="1">
    <source>
        <dbReference type="ARBA" id="ARBA00004123"/>
    </source>
</evidence>
<name>A0AAQ3KBR4_9LILI</name>
<protein>
    <recommendedName>
        <fullName evidence="11">Homeobox domain-containing protein</fullName>
    </recommendedName>
</protein>
<gene>
    <name evidence="12" type="ORF">Cni_G14470</name>
</gene>
<dbReference type="InterPro" id="IPR008422">
    <property type="entry name" value="KN_HD"/>
</dbReference>
<comment type="subcellular location">
    <subcellularLocation>
        <location evidence="1 8">Nucleus</location>
    </subcellularLocation>
</comment>
<keyword evidence="6" id="KW-0804">Transcription</keyword>
<dbReference type="AlphaFoldDB" id="A0AAQ3KBR4"/>
<feature type="region of interest" description="Disordered" evidence="10">
    <location>
        <begin position="197"/>
        <end position="220"/>
    </location>
</feature>
<dbReference type="SMART" id="SM00389">
    <property type="entry name" value="HOX"/>
    <property type="match status" value="1"/>
</dbReference>
<keyword evidence="7 8" id="KW-0539">Nucleus</keyword>
<evidence type="ECO:0000256" key="8">
    <source>
        <dbReference type="PROSITE-ProRule" id="PRU00108"/>
    </source>
</evidence>
<evidence type="ECO:0000256" key="3">
    <source>
        <dbReference type="ARBA" id="ARBA00023015"/>
    </source>
</evidence>
<evidence type="ECO:0000313" key="13">
    <source>
        <dbReference type="Proteomes" id="UP001327560"/>
    </source>
</evidence>
<evidence type="ECO:0000256" key="10">
    <source>
        <dbReference type="SAM" id="MobiDB-lite"/>
    </source>
</evidence>
<keyword evidence="4 8" id="KW-0238">DNA-binding</keyword>